<accession>A0AA40KR04</accession>
<dbReference type="AlphaFoldDB" id="A0AA40KR04"/>
<feature type="non-terminal residue" evidence="1">
    <location>
        <position position="96"/>
    </location>
</feature>
<sequence>MKIEGVARGFRPRAETMERRVISATPGGELFLRSFSKLSERQRHSAGGILREAGAEHSRATSAPAAAYSSAHGVIISTKLVSGPRKDKSVGRGRPI</sequence>
<dbReference type="Proteomes" id="UP001177670">
    <property type="component" value="Unassembled WGS sequence"/>
</dbReference>
<comment type="caution">
    <text evidence="1">The sequence shown here is derived from an EMBL/GenBank/DDBJ whole genome shotgun (WGS) entry which is preliminary data.</text>
</comment>
<name>A0AA40KR04_9HYME</name>
<proteinExistence type="predicted"/>
<organism evidence="1 2">
    <name type="scientific">Melipona bicolor</name>
    <dbReference type="NCBI Taxonomy" id="60889"/>
    <lineage>
        <taxon>Eukaryota</taxon>
        <taxon>Metazoa</taxon>
        <taxon>Ecdysozoa</taxon>
        <taxon>Arthropoda</taxon>
        <taxon>Hexapoda</taxon>
        <taxon>Insecta</taxon>
        <taxon>Pterygota</taxon>
        <taxon>Neoptera</taxon>
        <taxon>Endopterygota</taxon>
        <taxon>Hymenoptera</taxon>
        <taxon>Apocrita</taxon>
        <taxon>Aculeata</taxon>
        <taxon>Apoidea</taxon>
        <taxon>Anthophila</taxon>
        <taxon>Apidae</taxon>
        <taxon>Melipona</taxon>
    </lineage>
</organism>
<keyword evidence="2" id="KW-1185">Reference proteome</keyword>
<dbReference type="EMBL" id="JAHYIQ010000008">
    <property type="protein sequence ID" value="KAK1129615.1"/>
    <property type="molecule type" value="Genomic_DNA"/>
</dbReference>
<reference evidence="1" key="1">
    <citation type="submission" date="2021-10" db="EMBL/GenBank/DDBJ databases">
        <title>Melipona bicolor Genome sequencing and assembly.</title>
        <authorList>
            <person name="Araujo N.S."/>
            <person name="Arias M.C."/>
        </authorList>
    </citation>
    <scope>NUCLEOTIDE SEQUENCE</scope>
    <source>
        <strain evidence="1">USP_2M_L1-L4_2017</strain>
        <tissue evidence="1">Whole body</tissue>
    </source>
</reference>
<gene>
    <name evidence="1" type="ORF">K0M31_019330</name>
</gene>
<evidence type="ECO:0000313" key="1">
    <source>
        <dbReference type="EMBL" id="KAK1129615.1"/>
    </source>
</evidence>
<evidence type="ECO:0000313" key="2">
    <source>
        <dbReference type="Proteomes" id="UP001177670"/>
    </source>
</evidence>
<protein>
    <submittedName>
        <fullName evidence="1">Uncharacterized protein</fullName>
    </submittedName>
</protein>